<evidence type="ECO:0000313" key="3">
    <source>
        <dbReference type="Proteomes" id="UP000295673"/>
    </source>
</evidence>
<evidence type="ECO:0000313" key="2">
    <source>
        <dbReference type="EMBL" id="TCL01136.1"/>
    </source>
</evidence>
<protein>
    <submittedName>
        <fullName evidence="2">Uncharacterized protein DUF3131</fullName>
    </submittedName>
</protein>
<reference evidence="2 3" key="1">
    <citation type="submission" date="2019-03" db="EMBL/GenBank/DDBJ databases">
        <title>Genomic Encyclopedia of Archaeal and Bacterial Type Strains, Phase II (KMG-II): from individual species to whole genera.</title>
        <authorList>
            <person name="Goeker M."/>
        </authorList>
    </citation>
    <scope>NUCLEOTIDE SEQUENCE [LARGE SCALE GENOMIC DNA]</scope>
    <source>
        <strain evidence="2 3">DSM 26433</strain>
    </source>
</reference>
<dbReference type="Pfam" id="PF11329">
    <property type="entry name" value="DUF3131"/>
    <property type="match status" value="1"/>
</dbReference>
<feature type="domain" description="DUF3131" evidence="1">
    <location>
        <begin position="66"/>
        <end position="428"/>
    </location>
</feature>
<accession>A0A4R1N3E6</accession>
<keyword evidence="3" id="KW-1185">Reference proteome</keyword>
<dbReference type="Gene3D" id="1.50.10.140">
    <property type="match status" value="1"/>
</dbReference>
<dbReference type="AlphaFoldDB" id="A0A4R1N3E6"/>
<dbReference type="EMBL" id="SMGR01000002">
    <property type="protein sequence ID" value="TCL01136.1"/>
    <property type="molecule type" value="Genomic_DNA"/>
</dbReference>
<dbReference type="Proteomes" id="UP000295673">
    <property type="component" value="Unassembled WGS sequence"/>
</dbReference>
<gene>
    <name evidence="2" type="ORF">BXY66_2445</name>
</gene>
<dbReference type="InterPro" id="IPR021478">
    <property type="entry name" value="DUF3131"/>
</dbReference>
<proteinExistence type="predicted"/>
<comment type="caution">
    <text evidence="2">The sequence shown here is derived from an EMBL/GenBank/DDBJ whole genome shotgun (WGS) entry which is preliminary data.</text>
</comment>
<sequence length="434" mass="47976">MRILRRPLENKGSLAFLSGLGLAVAVSLISEASFVASSEQILRKPIQSADLVPLEPRTLSEEDLSTAKVAWRYFEANYREETGLVDSVAGFPSTTLWDQGSYLLGLLSARELDLIDVEQFEYRTTALLEALDRLELFEGKLPNKVYQTTSLNMVHYDNTPSPEGIGWSALDVARMLMALRVLEIKHPERGLQIRAILSKWDLAAMTQQGRLIGASRTGGETRYLQEGRIGYEQYAARAAALWGLDVLEASSSAPILEWQQVESLLVPVDVRSSKSFGAITPTLSEPYLLQAFELGLNAEGALFAARIYAAQAARFANTGQLTMVTEDNIDRKPHFLYSSVFGNGDPWAVLTEKGDRHDALRTISLKATIGWDAIYDTEYTQLARNQLADLKRQNGWAAGKYETDGSANEIVTLNTNAVILEAMHFVAHGPLANY</sequence>
<evidence type="ECO:0000259" key="1">
    <source>
        <dbReference type="Pfam" id="PF11329"/>
    </source>
</evidence>
<name>A0A4R1N3E6_9RHOB</name>
<organism evidence="2 3">
    <name type="scientific">Shimia isoporae</name>
    <dbReference type="NCBI Taxonomy" id="647720"/>
    <lineage>
        <taxon>Bacteria</taxon>
        <taxon>Pseudomonadati</taxon>
        <taxon>Pseudomonadota</taxon>
        <taxon>Alphaproteobacteria</taxon>
        <taxon>Rhodobacterales</taxon>
        <taxon>Roseobacteraceae</taxon>
    </lineage>
</organism>